<dbReference type="SUPFAM" id="SSF53850">
    <property type="entry name" value="Periplasmic binding protein-like II"/>
    <property type="match status" value="1"/>
</dbReference>
<evidence type="ECO:0000256" key="1">
    <source>
        <dbReference type="SAM" id="SignalP"/>
    </source>
</evidence>
<sequence>MKVLASAALLALCGQVCASDCVVRVAYPDRDRPPYYLGNGPAIPDAPGAGAELLRQAVHATGCTPALVRLPPARIKLALTNGSIDFALVDLRDNETPYSALPRTAAGLPDTRRGMRLTAVVYVRAADGLSASTVPGDYFRNRILASNQSSSLGDQLRADGYKVDDGSADASSNMEKLMLRRVDGFTIAVSNPDAADASVAARQGANLVRLPIPLRTSTAWLSASTAYHQQHREQVEAVWTWWGDNSTRRLAELVRQYGKVVAP</sequence>
<evidence type="ECO:0000313" key="2">
    <source>
        <dbReference type="EMBL" id="WQH04331.1"/>
    </source>
</evidence>
<proteinExistence type="predicted"/>
<evidence type="ECO:0008006" key="4">
    <source>
        <dbReference type="Google" id="ProtNLM"/>
    </source>
</evidence>
<feature type="signal peptide" evidence="1">
    <location>
        <begin position="1"/>
        <end position="18"/>
    </location>
</feature>
<feature type="chain" id="PRO_5047117270" description="Transporter substrate-binding domain-containing protein" evidence="1">
    <location>
        <begin position="19"/>
        <end position="263"/>
    </location>
</feature>
<name>A0ABZ0XYP4_9BURK</name>
<dbReference type="EMBL" id="CP140152">
    <property type="protein sequence ID" value="WQH04331.1"/>
    <property type="molecule type" value="Genomic_DNA"/>
</dbReference>
<dbReference type="RefSeq" id="WP_019923899.1">
    <property type="nucleotide sequence ID" value="NZ_CP140152.1"/>
</dbReference>
<organism evidence="2 3">
    <name type="scientific">Duganella zoogloeoides</name>
    <dbReference type="NCBI Taxonomy" id="75659"/>
    <lineage>
        <taxon>Bacteria</taxon>
        <taxon>Pseudomonadati</taxon>
        <taxon>Pseudomonadota</taxon>
        <taxon>Betaproteobacteria</taxon>
        <taxon>Burkholderiales</taxon>
        <taxon>Oxalobacteraceae</taxon>
        <taxon>Telluria group</taxon>
        <taxon>Duganella</taxon>
    </lineage>
</organism>
<keyword evidence="1" id="KW-0732">Signal</keyword>
<accession>A0ABZ0XYP4</accession>
<reference evidence="2 3" key="1">
    <citation type="submission" date="2023-11" db="EMBL/GenBank/DDBJ databases">
        <title>MicrobeMod: A computational toolkit for identifying prokaryotic methylation and restriction-modification with nanopore sequencing.</title>
        <authorList>
            <person name="Crits-Christoph A."/>
            <person name="Kang S.C."/>
            <person name="Lee H."/>
            <person name="Ostrov N."/>
        </authorList>
    </citation>
    <scope>NUCLEOTIDE SEQUENCE [LARGE SCALE GENOMIC DNA]</scope>
    <source>
        <strain evidence="2 3">ATCC 25935</strain>
    </source>
</reference>
<dbReference type="GeneID" id="43166702"/>
<evidence type="ECO:0000313" key="3">
    <source>
        <dbReference type="Proteomes" id="UP001326110"/>
    </source>
</evidence>
<dbReference type="Proteomes" id="UP001326110">
    <property type="component" value="Chromosome"/>
</dbReference>
<gene>
    <name evidence="2" type="ORF">SR858_25390</name>
</gene>
<protein>
    <recommendedName>
        <fullName evidence="4">Transporter substrate-binding domain-containing protein</fullName>
    </recommendedName>
</protein>
<keyword evidence="3" id="KW-1185">Reference proteome</keyword>